<comment type="similarity">
    <text evidence="1">Belongs to the AHA1 family.</text>
</comment>
<dbReference type="InterPro" id="IPR023393">
    <property type="entry name" value="START-like_dom_sf"/>
</dbReference>
<keyword evidence="4" id="KW-1185">Reference proteome</keyword>
<accession>A0ABT2M922</accession>
<dbReference type="InterPro" id="IPR013538">
    <property type="entry name" value="ASHA1/2-like_C"/>
</dbReference>
<dbReference type="Proteomes" id="UP001206639">
    <property type="component" value="Unassembled WGS sequence"/>
</dbReference>
<dbReference type="Gene3D" id="3.30.530.20">
    <property type="match status" value="1"/>
</dbReference>
<evidence type="ECO:0000259" key="2">
    <source>
        <dbReference type="Pfam" id="PF08327"/>
    </source>
</evidence>
<dbReference type="RefSeq" id="WP_260992796.1">
    <property type="nucleotide sequence ID" value="NZ_JAODWD010000002.1"/>
</dbReference>
<dbReference type="Pfam" id="PF08327">
    <property type="entry name" value="AHSA1"/>
    <property type="match status" value="1"/>
</dbReference>
<dbReference type="CDD" id="cd07814">
    <property type="entry name" value="SRPBCC_CalC_Aha1-like"/>
    <property type="match status" value="1"/>
</dbReference>
<proteinExistence type="inferred from homology"/>
<protein>
    <submittedName>
        <fullName evidence="3">SRPBCC domain-containing protein</fullName>
    </submittedName>
</protein>
<evidence type="ECO:0000313" key="3">
    <source>
        <dbReference type="EMBL" id="MCT7658761.1"/>
    </source>
</evidence>
<comment type="caution">
    <text evidence="3">The sequence shown here is derived from an EMBL/GenBank/DDBJ whole genome shotgun (WGS) entry which is preliminary data.</text>
</comment>
<gene>
    <name evidence="3" type="ORF">N4S67_10040</name>
</gene>
<sequence length="275" mass="29882">MPLKKDNSGRRWVEMEFLVPGTPEQVWQAIATGPGMSAWFTSVTVDEREGGAITFDFGDANCGQDVSTGKVTVWNPPERFAYEEYNWSGDAPPVGTEVTVTGRSGDSCVVRMVHSLFTERDDWDDELESFETGWPGFFEVLRVYLRHFAGRPSAAVHAMSGAPGGDAEIWAKLTSGLNLAGANVGDRCQSPSGAPRLAGTVERIHQTAIMREIMLRLDEPHEGVAVIGSCDMGGEARGMASIFFYGPQASDTAAAEQKKWTDWMRGVLEGDTVAP</sequence>
<dbReference type="SUPFAM" id="SSF55961">
    <property type="entry name" value="Bet v1-like"/>
    <property type="match status" value="1"/>
</dbReference>
<dbReference type="EMBL" id="JAODWD010000002">
    <property type="protein sequence ID" value="MCT7658761.1"/>
    <property type="molecule type" value="Genomic_DNA"/>
</dbReference>
<feature type="domain" description="Activator of Hsp90 ATPase homologue 1/2-like C-terminal" evidence="2">
    <location>
        <begin position="22"/>
        <end position="145"/>
    </location>
</feature>
<organism evidence="3 4">
    <name type="scientific">Mycobacterium deserti</name>
    <dbReference type="NCBI Taxonomy" id="2978347"/>
    <lineage>
        <taxon>Bacteria</taxon>
        <taxon>Bacillati</taxon>
        <taxon>Actinomycetota</taxon>
        <taxon>Actinomycetes</taxon>
        <taxon>Mycobacteriales</taxon>
        <taxon>Mycobacteriaceae</taxon>
        <taxon>Mycobacterium</taxon>
    </lineage>
</organism>
<evidence type="ECO:0000256" key="1">
    <source>
        <dbReference type="ARBA" id="ARBA00006817"/>
    </source>
</evidence>
<reference evidence="4" key="1">
    <citation type="submission" date="2023-07" db="EMBL/GenBank/DDBJ databases">
        <authorList>
            <person name="Deng Y."/>
            <person name="Zhang Y.-Q."/>
        </authorList>
    </citation>
    <scope>NUCLEOTIDE SEQUENCE [LARGE SCALE GENOMIC DNA]</scope>
    <source>
        <strain evidence="4">CPCC 205710</strain>
    </source>
</reference>
<evidence type="ECO:0000313" key="4">
    <source>
        <dbReference type="Proteomes" id="UP001206639"/>
    </source>
</evidence>
<name>A0ABT2M922_9MYCO</name>